<dbReference type="EMBL" id="CAJVQB010000036">
    <property type="protein sequence ID" value="CAG8460181.1"/>
    <property type="molecule type" value="Genomic_DNA"/>
</dbReference>
<dbReference type="Proteomes" id="UP000789901">
    <property type="component" value="Unassembled WGS sequence"/>
</dbReference>
<name>A0ABN7U1M8_GIGMA</name>
<feature type="compositionally biased region" description="Basic and acidic residues" evidence="1">
    <location>
        <begin position="194"/>
        <end position="206"/>
    </location>
</feature>
<accession>A0ABN7U1M8</accession>
<evidence type="ECO:0000313" key="3">
    <source>
        <dbReference type="Proteomes" id="UP000789901"/>
    </source>
</evidence>
<sequence length="206" mass="23915">MVKARHFIKLPNFKQNRLILEFWIRISPIATLIIVHRFEQSLENQIELKEGNSYASHEAFVIVVKSYTKQQGFQVCLGRYEKNAVGQIRKRTIVCSREGTSGSSLKLETDLHNEITFISEERLIPLEVQQKIMLFQCTGCNIPKIQAILKEVDAQVKTKSQHSKNSREISKDKSEITSTKNLKKKLQENITKTQDNRIKPELENYR</sequence>
<evidence type="ECO:0000256" key="1">
    <source>
        <dbReference type="SAM" id="MobiDB-lite"/>
    </source>
</evidence>
<comment type="caution">
    <text evidence="2">The sequence shown here is derived from an EMBL/GenBank/DDBJ whole genome shotgun (WGS) entry which is preliminary data.</text>
</comment>
<feature type="region of interest" description="Disordered" evidence="1">
    <location>
        <begin position="159"/>
        <end position="206"/>
    </location>
</feature>
<keyword evidence="3" id="KW-1185">Reference proteome</keyword>
<reference evidence="2 3" key="1">
    <citation type="submission" date="2021-06" db="EMBL/GenBank/DDBJ databases">
        <authorList>
            <person name="Kallberg Y."/>
            <person name="Tangrot J."/>
            <person name="Rosling A."/>
        </authorList>
    </citation>
    <scope>NUCLEOTIDE SEQUENCE [LARGE SCALE GENOMIC DNA]</scope>
    <source>
        <strain evidence="2 3">120-4 pot B 10/14</strain>
    </source>
</reference>
<evidence type="ECO:0000313" key="2">
    <source>
        <dbReference type="EMBL" id="CAG8460181.1"/>
    </source>
</evidence>
<organism evidence="2 3">
    <name type="scientific">Gigaspora margarita</name>
    <dbReference type="NCBI Taxonomy" id="4874"/>
    <lineage>
        <taxon>Eukaryota</taxon>
        <taxon>Fungi</taxon>
        <taxon>Fungi incertae sedis</taxon>
        <taxon>Mucoromycota</taxon>
        <taxon>Glomeromycotina</taxon>
        <taxon>Glomeromycetes</taxon>
        <taxon>Diversisporales</taxon>
        <taxon>Gigasporaceae</taxon>
        <taxon>Gigaspora</taxon>
    </lineage>
</organism>
<feature type="compositionally biased region" description="Basic and acidic residues" evidence="1">
    <location>
        <begin position="165"/>
        <end position="175"/>
    </location>
</feature>
<gene>
    <name evidence="2" type="ORF">GMARGA_LOCUS265</name>
</gene>
<protein>
    <submittedName>
        <fullName evidence="2">45524_t:CDS:1</fullName>
    </submittedName>
</protein>
<proteinExistence type="predicted"/>